<feature type="domain" description="Peptidase S8/S53" evidence="4">
    <location>
        <begin position="183"/>
        <end position="278"/>
    </location>
</feature>
<proteinExistence type="inferred from homology"/>
<dbReference type="AlphaFoldDB" id="A0A438JJC4"/>
<evidence type="ECO:0000256" key="3">
    <source>
        <dbReference type="PROSITE-ProRule" id="PRU01240"/>
    </source>
</evidence>
<comment type="caution">
    <text evidence="3">Lacks conserved residue(s) required for the propagation of feature annotation.</text>
</comment>
<dbReference type="Gene3D" id="3.40.50.200">
    <property type="entry name" value="Peptidase S8/S53 domain"/>
    <property type="match status" value="2"/>
</dbReference>
<evidence type="ECO:0000256" key="2">
    <source>
        <dbReference type="ARBA" id="ARBA00022729"/>
    </source>
</evidence>
<dbReference type="InterPro" id="IPR045051">
    <property type="entry name" value="SBT"/>
</dbReference>
<reference evidence="5 6" key="1">
    <citation type="journal article" date="2018" name="PLoS Genet.">
        <title>Population sequencing reveals clonal diversity and ancestral inbreeding in the grapevine cultivar Chardonnay.</title>
        <authorList>
            <person name="Roach M.J."/>
            <person name="Johnson D.L."/>
            <person name="Bohlmann J."/>
            <person name="van Vuuren H.J."/>
            <person name="Jones S.J."/>
            <person name="Pretorius I.S."/>
            <person name="Schmidt S.A."/>
            <person name="Borneman A.R."/>
        </authorList>
    </citation>
    <scope>NUCLEOTIDE SEQUENCE [LARGE SCALE GENOMIC DNA]</scope>
    <source>
        <strain evidence="6">cv. Chardonnay</strain>
        <tissue evidence="5">Leaf</tissue>
    </source>
</reference>
<dbReference type="EMBL" id="QGNW01000039">
    <property type="protein sequence ID" value="RVX09053.1"/>
    <property type="molecule type" value="Genomic_DNA"/>
</dbReference>
<dbReference type="Pfam" id="PF00082">
    <property type="entry name" value="Peptidase_S8"/>
    <property type="match status" value="1"/>
</dbReference>
<sequence length="397" mass="42768">MHQKSLVFTMGPVYRDAIKGYALHYIPVKYNVQGNCTVRLVEEGHSPGILTVKFIADQETELMNELSEAILEEDVAIEESDHLQTYIVHVKRTHRRVFTKSDAQEVKAMEEKDGFVSARPQRILPLHTTHSPSFLGLHQELGLFPDHPSFSDEGLPPPPAKWKGKCDFNWTSCNNKIIGARNFDSGAEAVPPIDEEGHGTHTASTAAGNFVPNADALGNANGTAVGMAPFAHLAIYKVCSEFGCADTDILAALDTAIEDGVDVLSLSLGGGSAPFFADSIALGPLNGSLSNEAPWILTVGASTIDRKIMATATLGNGEEFDGESLFQPSDFPSTLLPLVYAAQMRWGIGRIAKGQEVKDAGGAAMILTNDELNGFRHLSRRSCSSCNTCEYAAGFED</sequence>
<evidence type="ECO:0000313" key="5">
    <source>
        <dbReference type="EMBL" id="RVX09053.1"/>
    </source>
</evidence>
<protein>
    <submittedName>
        <fullName evidence="5">Subtilisin-like protease SBT1.4</fullName>
    </submittedName>
</protein>
<organism evidence="5 6">
    <name type="scientific">Vitis vinifera</name>
    <name type="common">Grape</name>
    <dbReference type="NCBI Taxonomy" id="29760"/>
    <lineage>
        <taxon>Eukaryota</taxon>
        <taxon>Viridiplantae</taxon>
        <taxon>Streptophyta</taxon>
        <taxon>Embryophyta</taxon>
        <taxon>Tracheophyta</taxon>
        <taxon>Spermatophyta</taxon>
        <taxon>Magnoliopsida</taxon>
        <taxon>eudicotyledons</taxon>
        <taxon>Gunneridae</taxon>
        <taxon>Pentapetalae</taxon>
        <taxon>rosids</taxon>
        <taxon>Vitales</taxon>
        <taxon>Vitaceae</taxon>
        <taxon>Viteae</taxon>
        <taxon>Vitis</taxon>
    </lineage>
</organism>
<dbReference type="SUPFAM" id="SSF52743">
    <property type="entry name" value="Subtilisin-like"/>
    <property type="match status" value="1"/>
</dbReference>
<dbReference type="GO" id="GO:0004252">
    <property type="term" value="F:serine-type endopeptidase activity"/>
    <property type="evidence" value="ECO:0007669"/>
    <property type="project" value="InterPro"/>
</dbReference>
<keyword evidence="2" id="KW-0732">Signal</keyword>
<comment type="similarity">
    <text evidence="1 3">Belongs to the peptidase S8 family.</text>
</comment>
<comment type="caution">
    <text evidence="5">The sequence shown here is derived from an EMBL/GenBank/DDBJ whole genome shotgun (WGS) entry which is preliminary data.</text>
</comment>
<dbReference type="PANTHER" id="PTHR10795">
    <property type="entry name" value="PROPROTEIN CONVERTASE SUBTILISIN/KEXIN"/>
    <property type="match status" value="1"/>
</dbReference>
<dbReference type="InterPro" id="IPR000209">
    <property type="entry name" value="Peptidase_S8/S53_dom"/>
</dbReference>
<gene>
    <name evidence="5" type="primary">SBT1.4_6</name>
    <name evidence="5" type="ORF">CK203_013997</name>
</gene>
<dbReference type="Gene3D" id="3.50.30.30">
    <property type="match status" value="1"/>
</dbReference>
<evidence type="ECO:0000256" key="1">
    <source>
        <dbReference type="ARBA" id="ARBA00011073"/>
    </source>
</evidence>
<accession>A0A438JJC4</accession>
<dbReference type="InterPro" id="IPR036852">
    <property type="entry name" value="Peptidase_S8/S53_dom_sf"/>
</dbReference>
<evidence type="ECO:0000313" key="6">
    <source>
        <dbReference type="Proteomes" id="UP000288805"/>
    </source>
</evidence>
<dbReference type="Proteomes" id="UP000288805">
    <property type="component" value="Unassembled WGS sequence"/>
</dbReference>
<dbReference type="GO" id="GO:0006508">
    <property type="term" value="P:proteolysis"/>
    <property type="evidence" value="ECO:0007669"/>
    <property type="project" value="UniProtKB-KW"/>
</dbReference>
<keyword evidence="5" id="KW-0645">Protease</keyword>
<evidence type="ECO:0000259" key="4">
    <source>
        <dbReference type="Pfam" id="PF00082"/>
    </source>
</evidence>
<name>A0A438JJC4_VITVI</name>
<dbReference type="CDD" id="cd02120">
    <property type="entry name" value="PA_subtilisin_like"/>
    <property type="match status" value="1"/>
</dbReference>
<dbReference type="PROSITE" id="PS51892">
    <property type="entry name" value="SUBTILASE"/>
    <property type="match status" value="1"/>
</dbReference>
<keyword evidence="5" id="KW-0378">Hydrolase</keyword>